<protein>
    <submittedName>
        <fullName evidence="2">Uncharacterized protein</fullName>
    </submittedName>
</protein>
<evidence type="ECO:0000256" key="1">
    <source>
        <dbReference type="SAM" id="MobiDB-lite"/>
    </source>
</evidence>
<name>A0A5N6KCZ5_MONLA</name>
<feature type="region of interest" description="Disordered" evidence="1">
    <location>
        <begin position="83"/>
        <end position="119"/>
    </location>
</feature>
<sequence length="303" mass="32739">MVMINNLSAFVNARRRLRERGRWGHVDLGTGDEEAIWREQETIDDKRRSRNLTPLLASLVRETKDPLADIGLYASRGVYKARSSQVKESSTHPPSTSIFSSSHNHSPQTSTLNPKSTSQPPIKMHASFIAVLSGFLALNVAAIPTNGGSPTSWGSSSPTGTPACSGSKYTCKSNGILTLTCTNILNNVSISIPISILKRDVQVEERDIEARGGGSSKDGDYCCTSSGLLALSCLNVANGDVISLPLSILTQVAASECSEARLGLKLRGSDWWIYCSRKGDLFGSFVLFNSTLYKVLELDIVLN</sequence>
<feature type="compositionally biased region" description="Low complexity" evidence="1">
    <location>
        <begin position="91"/>
        <end position="107"/>
    </location>
</feature>
<organism evidence="2 3">
    <name type="scientific">Monilinia laxa</name>
    <name type="common">Brown rot fungus</name>
    <name type="synonym">Sclerotinia laxa</name>
    <dbReference type="NCBI Taxonomy" id="61186"/>
    <lineage>
        <taxon>Eukaryota</taxon>
        <taxon>Fungi</taxon>
        <taxon>Dikarya</taxon>
        <taxon>Ascomycota</taxon>
        <taxon>Pezizomycotina</taxon>
        <taxon>Leotiomycetes</taxon>
        <taxon>Helotiales</taxon>
        <taxon>Sclerotiniaceae</taxon>
        <taxon>Monilinia</taxon>
    </lineage>
</organism>
<comment type="caution">
    <text evidence="2">The sequence shown here is derived from an EMBL/GenBank/DDBJ whole genome shotgun (WGS) entry which is preliminary data.</text>
</comment>
<evidence type="ECO:0000313" key="2">
    <source>
        <dbReference type="EMBL" id="KAB8301310.1"/>
    </source>
</evidence>
<dbReference type="OrthoDB" id="3563477at2759"/>
<accession>A0A5N6KCZ5</accession>
<reference evidence="2 3" key="1">
    <citation type="submission" date="2019-06" db="EMBL/GenBank/DDBJ databases">
        <title>Genome Sequence of the Brown Rot Fungal Pathogen Monilinia laxa.</title>
        <authorList>
            <person name="De Miccolis Angelini R.M."/>
            <person name="Landi L."/>
            <person name="Abate D."/>
            <person name="Pollastro S."/>
            <person name="Romanazzi G."/>
            <person name="Faretra F."/>
        </authorList>
    </citation>
    <scope>NUCLEOTIDE SEQUENCE [LARGE SCALE GENOMIC DNA]</scope>
    <source>
        <strain evidence="2 3">Mlax316</strain>
    </source>
</reference>
<evidence type="ECO:0000313" key="3">
    <source>
        <dbReference type="Proteomes" id="UP000326757"/>
    </source>
</evidence>
<keyword evidence="3" id="KW-1185">Reference proteome</keyword>
<proteinExistence type="predicted"/>
<dbReference type="AlphaFoldDB" id="A0A5N6KCZ5"/>
<gene>
    <name evidence="2" type="ORF">EYC80_003191</name>
</gene>
<dbReference type="Proteomes" id="UP000326757">
    <property type="component" value="Unassembled WGS sequence"/>
</dbReference>
<dbReference type="EMBL" id="VIGI01000004">
    <property type="protein sequence ID" value="KAB8301310.1"/>
    <property type="molecule type" value="Genomic_DNA"/>
</dbReference>
<feature type="compositionally biased region" description="Polar residues" evidence="1">
    <location>
        <begin position="108"/>
        <end position="119"/>
    </location>
</feature>